<evidence type="ECO:0000256" key="1">
    <source>
        <dbReference type="SAM" id="Coils"/>
    </source>
</evidence>
<evidence type="ECO:0000313" key="3">
    <source>
        <dbReference type="EMBL" id="SBT39282.1"/>
    </source>
</evidence>
<dbReference type="EMBL" id="FLRD01000110">
    <property type="protein sequence ID" value="SBT39282.1"/>
    <property type="molecule type" value="Genomic_DNA"/>
</dbReference>
<keyword evidence="1" id="KW-0175">Coiled coil</keyword>
<evidence type="ECO:0000256" key="2">
    <source>
        <dbReference type="SAM" id="MobiDB-lite"/>
    </source>
</evidence>
<feature type="compositionally biased region" description="Polar residues" evidence="2">
    <location>
        <begin position="1263"/>
        <end position="1285"/>
    </location>
</feature>
<keyword evidence="6" id="KW-1185">Reference proteome</keyword>
<reference evidence="6" key="2">
    <citation type="submission" date="2016-05" db="EMBL/GenBank/DDBJ databases">
        <authorList>
            <person name="Naeem R."/>
        </authorList>
    </citation>
    <scope>NUCLEOTIDE SEQUENCE [LARGE SCALE GENOMIC DNA]</scope>
</reference>
<feature type="compositionally biased region" description="Basic and acidic residues" evidence="2">
    <location>
        <begin position="286"/>
        <end position="303"/>
    </location>
</feature>
<accession>A0A1A8Z5Z2</accession>
<evidence type="ECO:0000313" key="5">
    <source>
        <dbReference type="Proteomes" id="UP000078550"/>
    </source>
</evidence>
<dbReference type="EMBL" id="FLRE01000150">
    <property type="protein sequence ID" value="SBT39854.1"/>
    <property type="molecule type" value="Genomic_DNA"/>
</dbReference>
<sequence length="1811" mass="208708">MMKRYVIKTICKYDQDCKKIHKYLRLGISYKSTFHNKTCVDKFLGNQLGKDNLPKSAHSFKGKVGKINQLDIVDLSIGRGIYNSFCSIYNELSIYKVGKAKRENLHNCNCTKSGKEKDRKFADESRQKNILSLSRYTINVNFASKMRKIKFRSFTQIAEQLKKETCMKFAKLNLNELLVFINKNLSKDIDIRTWNHLFIQIDKVISKKTKNEEYKIAINTFFENLSNIDYYILLKNLRDVDENTKINILNSLFFDCFVLSLRHRDITYACGKNRRTGESEEIYSEGYHERGEIDSPSQEKKSESKVKSYMKNLKSFLSITSNRRNSRGTKNLEVGAQNDRTFPILGANVGDSADVEVRGDSANVEVRGDSANVEVRGDSANVEVRGDSADVEVRGDSANVEVRGEAKNVKMIRKWFNLLSHFSNTSENILILKDYLNKIFRKNIDELIHLCYFSKTVHYLTNQINSKSIHAIIYTYETKLHLMNPYDFSFSLIILLRFLILNHSMFINIINYGIQNPLKKFENEKCFIRFIKSVDNYPLIYPAGMNFCNSVRRSGSGTGGSGSGGSGSCGTGASNGSGSGNGGNVEFVQENMNSFCNFTFTILIRKMSLKLKYYSLPNLLFISECLGKVIFMPNTQNQTLHVFINKLRYHINNLVNFSSVDNYTLIRLFKISSFFSFVPELETFVNSSPKCVKMNRKYFTSNLGDMKCSLDKSNFKSCESGDTTGKDSINRRYANSEDSLYMVEYKKDTANEVISPSCTAMEEILSPQGEHEQEGENQLKNSNTTSIQETSLGGTATVARTTKEVSDKTSKPGGGSIMRESTSSGNKKILKSKNDEGKDEKSKKKSLCFNLSDKKVINYYYEKWEENDNNINSDNFLTNYDLYVAEDNTFKMNSYLLNYNVSHDMNKKHKKNNFLLKNIVMLLCSQIDKNLEEIRKELKRGKKDNKKTHFLSTFGDMNKHKLVEEIKTLNEKHQSSKNRMDNVEMNYLQRSTKKNELYDCYLIFYDTSVLSDIVKFTHFSINANKHTYELVKSIKKRLEEIVQFYLLKGEGNGNSDLQNGEHKSDEKKTSKGKKSHGEKGIHDRKGTYDAHVEYAKIKNITTFQLYHFYCACKNLSPSFLFRFFDVLLKLTPKINIIDLEKSSDLFGKKTIHKMENLEMFEKVRNEKITIPFIVSLLHSLKIIISSNLYLTNNLLNEHISTMVQYSYYVLLYYYSNKYKKKHSRNVTTNLGNNAEQFGHKKKEEENSLETSSPCPAVGRTPEALQQTTSRSDNANYTTHGNSTLDGNRAGWNRASGEEKQECFPVSGLSSHSGHSKHSAHPGRSWESLRESDSEVGFKTGDDGNIGEKSFYEQSYRSQHYGKNIFTDLTRKDDTMSKDTTMNDEKEGMEKSRQSDYQIWNYSINPIFEEEGKNNSDCSAISSIIKSNKKSKKLCIFEDLYLEDMCNVYVCLSTSLFFLNRTEEKSNEIKHLIYLENKFLKLVSKVKYMKYLSDNLIFFLFKSPTTYKLEQILDSIIPSIKIINKTKRKTSEIISSLTHSQNYKVLSLPAATAFFLCKIKLSIASSGSKETNIVRIENLKKLFDILINDYKLLTNCIEKLFLKKKKNDNDKDNFHDNSTFGGDDNLVHLSHNEQGRKINLQIKNTEIGSGKFSRFRKKRKKFSYLPFLISNKSCMDQNVYLKSLIGDMFFGVHEAKTLYDLQNTLLKTVKHLETSQININVNYKIVQIQPIHNDVLFYLSELSKVVKECLYTIFLSQPYIHKSSEKYTTKSLVNYFINKCKFVRDYNIFDDLNNKSFNELRSNKYMTNKFYA</sequence>
<feature type="compositionally biased region" description="Polar residues" evidence="2">
    <location>
        <begin position="776"/>
        <end position="800"/>
    </location>
</feature>
<name>A0A1A8Z5Z2_PLAOA</name>
<feature type="compositionally biased region" description="Basic and acidic residues" evidence="2">
    <location>
        <begin position="1059"/>
        <end position="1083"/>
    </location>
</feature>
<feature type="region of interest" description="Disordered" evidence="2">
    <location>
        <begin position="282"/>
        <end position="303"/>
    </location>
</feature>
<evidence type="ECO:0000313" key="4">
    <source>
        <dbReference type="EMBL" id="SBT39854.1"/>
    </source>
</evidence>
<organism evidence="3 6">
    <name type="scientific">Plasmodium ovale wallikeri</name>
    <dbReference type="NCBI Taxonomy" id="864142"/>
    <lineage>
        <taxon>Eukaryota</taxon>
        <taxon>Sar</taxon>
        <taxon>Alveolata</taxon>
        <taxon>Apicomplexa</taxon>
        <taxon>Aconoidasida</taxon>
        <taxon>Haemosporida</taxon>
        <taxon>Plasmodiidae</taxon>
        <taxon>Plasmodium</taxon>
        <taxon>Plasmodium (Plasmodium)</taxon>
    </lineage>
</organism>
<protein>
    <submittedName>
        <fullName evidence="3">Uncharacterized protein</fullName>
    </submittedName>
</protein>
<reference evidence="5" key="3">
    <citation type="submission" date="2016-05" db="EMBL/GenBank/DDBJ databases">
        <authorList>
            <person name="Naeem Raeece"/>
        </authorList>
    </citation>
    <scope>NUCLEOTIDE SEQUENCE [LARGE SCALE GENOMIC DNA]</scope>
</reference>
<feature type="region of interest" description="Disordered" evidence="2">
    <location>
        <begin position="1055"/>
        <end position="1083"/>
    </location>
</feature>
<feature type="compositionally biased region" description="Basic and acidic residues" evidence="2">
    <location>
        <begin position="832"/>
        <end position="842"/>
    </location>
</feature>
<proteinExistence type="predicted"/>
<feature type="coiled-coil region" evidence="1">
    <location>
        <begin position="924"/>
        <end position="986"/>
    </location>
</feature>
<gene>
    <name evidence="3" type="ORF">POVWA1_039730</name>
    <name evidence="4" type="ORF">POVWA2_038480</name>
</gene>
<feature type="compositionally biased region" description="Basic and acidic residues" evidence="2">
    <location>
        <begin position="801"/>
        <end position="810"/>
    </location>
</feature>
<dbReference type="Proteomes" id="UP000078555">
    <property type="component" value="Unassembled WGS sequence"/>
</dbReference>
<reference evidence="3" key="1">
    <citation type="submission" date="2016-05" db="EMBL/GenBank/DDBJ databases">
        <authorList>
            <person name="Lavstsen T."/>
            <person name="Jespersen J.S."/>
        </authorList>
    </citation>
    <scope>NUCLEOTIDE SEQUENCE [LARGE SCALE GENOMIC DNA]</scope>
</reference>
<evidence type="ECO:0000313" key="6">
    <source>
        <dbReference type="Proteomes" id="UP000078555"/>
    </source>
</evidence>
<feature type="region of interest" description="Disordered" evidence="2">
    <location>
        <begin position="1229"/>
        <end position="1341"/>
    </location>
</feature>
<feature type="region of interest" description="Disordered" evidence="2">
    <location>
        <begin position="767"/>
        <end position="844"/>
    </location>
</feature>
<dbReference type="Proteomes" id="UP000078550">
    <property type="component" value="Unassembled WGS sequence"/>
</dbReference>